<dbReference type="InterPro" id="IPR003679">
    <property type="entry name" value="Amioglycoside_AcTrfase"/>
</dbReference>
<dbReference type="HOGENOM" id="CLU_084750_0_0_2"/>
<evidence type="ECO:0000256" key="3">
    <source>
        <dbReference type="ARBA" id="ARBA00023315"/>
    </source>
</evidence>
<dbReference type="OrthoDB" id="387349at2157"/>
<dbReference type="eggNOG" id="arCOG06298">
    <property type="taxonomic scope" value="Archaea"/>
</dbReference>
<dbReference type="PhylomeDB" id="A9A1S3"/>
<dbReference type="PANTHER" id="PTHR11104">
    <property type="entry name" value="AMINOGLYCOSIDE N3-ACETYLTRANSFERASE"/>
    <property type="match status" value="1"/>
</dbReference>
<dbReference type="SUPFAM" id="SSF110710">
    <property type="entry name" value="TTHA0583/YokD-like"/>
    <property type="match status" value="1"/>
</dbReference>
<sequence length="261" mass="29872">MKKTYDFTKEEIVTKLKQIQIKKNDSIFIHSNLGLFGKLPNVKTADEYCTVFKDAIFDVIGEEGTLVIPTFSLSFCKNEVFDKKYTPSFECGIFSEFIRTDSSSLRSDDANFSIAAIGKNAKFFTEFSPIDSFGVDSFWEKFLNVDGKLCRFNLPANYVTFIHYIEKFLNVPYRYDKIFLGYSLIDGLQTKRKFSHFVRDLSNENHSTDLTKLEKISIDLGLLHKTNLGRGLIYSISSQSLFSLVKSEIRKDPSLLITGKI</sequence>
<evidence type="ECO:0000256" key="1">
    <source>
        <dbReference type="ARBA" id="ARBA00006383"/>
    </source>
</evidence>
<name>A9A1S3_NITMS</name>
<evidence type="ECO:0000313" key="4">
    <source>
        <dbReference type="EMBL" id="ABX12044.1"/>
    </source>
</evidence>
<dbReference type="RefSeq" id="WP_012214531.1">
    <property type="nucleotide sequence ID" value="NC_010085.1"/>
</dbReference>
<keyword evidence="5" id="KW-1185">Reference proteome</keyword>
<dbReference type="STRING" id="436308.Nmar_0144"/>
<gene>
    <name evidence="4" type="ordered locus">Nmar_0144</name>
</gene>
<dbReference type="InParanoid" id="A9A1S3"/>
<accession>A9A1S3</accession>
<dbReference type="GeneID" id="5774435"/>
<dbReference type="EnsemblBacteria" id="ABX12044">
    <property type="protein sequence ID" value="ABX12044"/>
    <property type="gene ID" value="Nmar_0144"/>
</dbReference>
<evidence type="ECO:0000256" key="2">
    <source>
        <dbReference type="ARBA" id="ARBA00022679"/>
    </source>
</evidence>
<keyword evidence="3" id="KW-0012">Acyltransferase</keyword>
<protein>
    <submittedName>
        <fullName evidence="4">Aminoglycoside N3'-acetyltransferase</fullName>
    </submittedName>
</protein>
<dbReference type="Proteomes" id="UP000000792">
    <property type="component" value="Chromosome"/>
</dbReference>
<dbReference type="EMBL" id="CP000866">
    <property type="protein sequence ID" value="ABX12044.1"/>
    <property type="molecule type" value="Genomic_DNA"/>
</dbReference>
<proteinExistence type="inferred from homology"/>
<dbReference type="Pfam" id="PF02522">
    <property type="entry name" value="Antibiotic_NAT"/>
    <property type="match status" value="1"/>
</dbReference>
<dbReference type="AlphaFoldDB" id="A9A1S3"/>
<dbReference type="InterPro" id="IPR028345">
    <property type="entry name" value="Antibiotic_NAT-like"/>
</dbReference>
<organism evidence="4 5">
    <name type="scientific">Nitrosopumilus maritimus (strain SCM1)</name>
    <dbReference type="NCBI Taxonomy" id="436308"/>
    <lineage>
        <taxon>Archaea</taxon>
        <taxon>Nitrososphaerota</taxon>
        <taxon>Nitrososphaeria</taxon>
        <taxon>Nitrosopumilales</taxon>
        <taxon>Nitrosopumilaceae</taxon>
        <taxon>Nitrosopumilus</taxon>
    </lineage>
</organism>
<dbReference type="GO" id="GO:0046677">
    <property type="term" value="P:response to antibiotic"/>
    <property type="evidence" value="ECO:0007669"/>
    <property type="project" value="InterPro"/>
</dbReference>
<reference evidence="4 5" key="1">
    <citation type="journal article" date="2010" name="Proc. Natl. Acad. Sci. U.S.A.">
        <title>Nitrosopumilus maritimus genome reveals unique mechanisms for nitrification and autotrophy in globally distributed marine crenarchaea.</title>
        <authorList>
            <person name="Walker C.B."/>
            <person name="de la Torre J.R."/>
            <person name="Klotz M.G."/>
            <person name="Urakawa H."/>
            <person name="Pinel N."/>
            <person name="Arp D.J."/>
            <person name="Brochier-Armanet C."/>
            <person name="Chain P.S."/>
            <person name="Chan P.P."/>
            <person name="Gollabgir A."/>
            <person name="Hemp J."/>
            <person name="Hugler M."/>
            <person name="Karr E.A."/>
            <person name="Konneke M."/>
            <person name="Shin M."/>
            <person name="Lawton T.J."/>
            <person name="Lowe T."/>
            <person name="Martens-Habbena W."/>
            <person name="Sayavedra-Soto L.A."/>
            <person name="Lang D."/>
            <person name="Sievert S.M."/>
            <person name="Rosenzweig A.C."/>
            <person name="Manning G."/>
            <person name="Stahl D.A."/>
        </authorList>
    </citation>
    <scope>NUCLEOTIDE SEQUENCE [LARGE SCALE GENOMIC DNA]</scope>
    <source>
        <strain evidence="4 5">SCM1</strain>
    </source>
</reference>
<dbReference type="PANTHER" id="PTHR11104:SF0">
    <property type="entry name" value="SPBETA PROPHAGE-DERIVED AMINOGLYCOSIDE N(3')-ACETYLTRANSFERASE-LIKE PROTEIN YOKD"/>
    <property type="match status" value="1"/>
</dbReference>
<dbReference type="GO" id="GO:0008080">
    <property type="term" value="F:N-acetyltransferase activity"/>
    <property type="evidence" value="ECO:0007669"/>
    <property type="project" value="InterPro"/>
</dbReference>
<comment type="similarity">
    <text evidence="1">Belongs to the antibiotic N-acetyltransferase family.</text>
</comment>
<keyword evidence="2" id="KW-0808">Transferase</keyword>
<evidence type="ECO:0000313" key="5">
    <source>
        <dbReference type="Proteomes" id="UP000000792"/>
    </source>
</evidence>
<dbReference type="KEGG" id="nmr:Nmar_0144"/>